<dbReference type="InterPro" id="IPR035948">
    <property type="entry name" value="YwqG-like_sf"/>
</dbReference>
<dbReference type="InterPro" id="IPR015315">
    <property type="entry name" value="DUF1963"/>
</dbReference>
<evidence type="ECO:0000313" key="2">
    <source>
        <dbReference type="Proteomes" id="UP000695802"/>
    </source>
</evidence>
<dbReference type="SUPFAM" id="SSF103032">
    <property type="entry name" value="Hypothetical protein YwqG"/>
    <property type="match status" value="1"/>
</dbReference>
<evidence type="ECO:0000313" key="1">
    <source>
        <dbReference type="EMBL" id="MBN6102090.1"/>
    </source>
</evidence>
<dbReference type="EMBL" id="JAFIWB010000005">
    <property type="protein sequence ID" value="MBN6102090.1"/>
    <property type="molecule type" value="Genomic_DNA"/>
</dbReference>
<comment type="caution">
    <text evidence="1">The sequence shown here is derived from an EMBL/GenBank/DDBJ whole genome shotgun (WGS) entry which is preliminary data.</text>
</comment>
<protein>
    <submittedName>
        <fullName evidence="1">DUF1963 domain-containing protein</fullName>
    </submittedName>
</protein>
<dbReference type="Gene3D" id="2.30.320.10">
    <property type="entry name" value="YwqG-like"/>
    <property type="match status" value="1"/>
</dbReference>
<dbReference type="RefSeq" id="WP_206229346.1">
    <property type="nucleotide sequence ID" value="NZ_JAFIWB010000005.1"/>
</dbReference>
<gene>
    <name evidence="1" type="ORF">JR064_07925</name>
</gene>
<reference evidence="1 2" key="1">
    <citation type="submission" date="2021-02" db="EMBL/GenBank/DDBJ databases">
        <title>Taxonomically Unique Crown Gall-Associated Xanthomonas Stains Have Deficiency in Virulence Repertories.</title>
        <authorList>
            <person name="Mafakheri H."/>
            <person name="Taghavi S.M."/>
            <person name="Dimkic I."/>
            <person name="Nemanja K."/>
            <person name="Osdaghi E."/>
        </authorList>
    </citation>
    <scope>NUCLEOTIDE SEQUENCE [LARGE SCALE GENOMIC DNA]</scope>
    <source>
        <strain evidence="1 2">FX4</strain>
    </source>
</reference>
<keyword evidence="2" id="KW-1185">Reference proteome</keyword>
<accession>A0ABS3B1A3</accession>
<organism evidence="1 2">
    <name type="scientific">Xanthomonas bonasiae</name>
    <dbReference type="NCBI Taxonomy" id="2810351"/>
    <lineage>
        <taxon>Bacteria</taxon>
        <taxon>Pseudomonadati</taxon>
        <taxon>Pseudomonadota</taxon>
        <taxon>Gammaproteobacteria</taxon>
        <taxon>Lysobacterales</taxon>
        <taxon>Lysobacteraceae</taxon>
        <taxon>Xanthomonas</taxon>
    </lineage>
</organism>
<sequence>MTPTALEVLNQLRTKLRRASVATVGGFRPPEDPLTSWFCRAVGLPNEGLPSWNGEPMFPLLQVRIDELPFVPPQLQGIALLVLFQNLQRHPFDRPHGDGWLVREYRSLDGLQPLPSMGHPFRPFPIGWSEVEDDAPGWEDAWDCVDLTPVNDDEAASAAFFDDFARHASTKFGGYPTEIQHGVGLKDFVFQVASEEKVGWMWADNGVGYFFRSPGGQWSWSCQFY</sequence>
<proteinExistence type="predicted"/>
<dbReference type="Proteomes" id="UP000695802">
    <property type="component" value="Unassembled WGS sequence"/>
</dbReference>
<dbReference type="Pfam" id="PF09234">
    <property type="entry name" value="DUF1963"/>
    <property type="match status" value="1"/>
</dbReference>
<name>A0ABS3B1A3_9XANT</name>